<evidence type="ECO:0000256" key="1">
    <source>
        <dbReference type="SAM" id="SignalP"/>
    </source>
</evidence>
<feature type="chain" id="PRO_5017931816" evidence="1">
    <location>
        <begin position="25"/>
        <end position="363"/>
    </location>
</feature>
<feature type="signal peptide" evidence="1">
    <location>
        <begin position="1"/>
        <end position="24"/>
    </location>
</feature>
<accession>A0A3N0EPQ2</accession>
<dbReference type="EMBL" id="RJTM01000035">
    <property type="protein sequence ID" value="RNL89886.1"/>
    <property type="molecule type" value="Genomic_DNA"/>
</dbReference>
<comment type="caution">
    <text evidence="2">The sequence shown here is derived from an EMBL/GenBank/DDBJ whole genome shotgun (WGS) entry which is preliminary data.</text>
</comment>
<keyword evidence="3" id="KW-1185">Reference proteome</keyword>
<keyword evidence="1" id="KW-0732">Signal</keyword>
<dbReference type="Proteomes" id="UP000267469">
    <property type="component" value="Unassembled WGS sequence"/>
</dbReference>
<reference evidence="2 3" key="1">
    <citation type="submission" date="2018-10" db="EMBL/GenBank/DDBJ databases">
        <title>Sinomicrobium pectinilyticum sp. nov., a pectinase-producing bacterium isolated from alkaline and saline soil, and emended description of the genus Sinomicrobium.</title>
        <authorList>
            <person name="Cheng B."/>
            <person name="Li C."/>
            <person name="Lai Q."/>
            <person name="Du M."/>
            <person name="Shao Z."/>
            <person name="Xu P."/>
            <person name="Yang C."/>
        </authorList>
    </citation>
    <scope>NUCLEOTIDE SEQUENCE [LARGE SCALE GENOMIC DNA]</scope>
    <source>
        <strain evidence="2 3">5DNS001</strain>
    </source>
</reference>
<evidence type="ECO:0000313" key="2">
    <source>
        <dbReference type="EMBL" id="RNL89886.1"/>
    </source>
</evidence>
<dbReference type="RefSeq" id="WP_123215323.1">
    <property type="nucleotide sequence ID" value="NZ_RJTM01000035.1"/>
</dbReference>
<dbReference type="OrthoDB" id="9127154at2"/>
<dbReference type="AlphaFoldDB" id="A0A3N0EPQ2"/>
<sequence length="363" mass="41454">MKKTTRIFLLSLLVCTGLSPMVRAQHFSLKPLRDIHPVNNEYFSFPYITDSTDAAIRINTWLHGTILETLPGKYQHSPFEKIWPKNRSGQGVTTLNYLVYANNNKYISLDITGEYSGTYTSPFSVIQNFDAQSGQPITLADIFTSKGFKTLQQLAIKQRTALLNNFLTSLDTTDRNDAEQYYRYRDCLSSVKNDDLAHDKLLLTNNSLKIIRSSCSSHSVNAYDPFGDFENEFGFEQLRPLLNEYGKHLLSSASGSKYMWSGKNGIRIGLYRGAIDRQQPVSIFVERIYGDGSVRAFCYYDKAGKRIDLQTERKPDGSYEFREIGPDQKTITGIFRLKYDRSFHLEGDWYTPDGPSAHRVDLN</sequence>
<name>A0A3N0EPQ2_SINP1</name>
<protein>
    <submittedName>
        <fullName evidence="2">Uncharacterized protein</fullName>
    </submittedName>
</protein>
<organism evidence="2 3">
    <name type="scientific">Sinomicrobium pectinilyticum</name>
    <dbReference type="NCBI Taxonomy" id="1084421"/>
    <lineage>
        <taxon>Bacteria</taxon>
        <taxon>Pseudomonadati</taxon>
        <taxon>Bacteroidota</taxon>
        <taxon>Flavobacteriia</taxon>
        <taxon>Flavobacteriales</taxon>
        <taxon>Flavobacteriaceae</taxon>
        <taxon>Sinomicrobium</taxon>
    </lineage>
</organism>
<proteinExistence type="predicted"/>
<gene>
    <name evidence="2" type="ORF">ED312_07160</name>
</gene>
<evidence type="ECO:0000313" key="3">
    <source>
        <dbReference type="Proteomes" id="UP000267469"/>
    </source>
</evidence>